<feature type="transmembrane region" description="Helical" evidence="2">
    <location>
        <begin position="61"/>
        <end position="83"/>
    </location>
</feature>
<accession>A0ABV8U373</accession>
<keyword evidence="4" id="KW-1185">Reference proteome</keyword>
<evidence type="ECO:0000313" key="3">
    <source>
        <dbReference type="EMBL" id="MFC4337569.1"/>
    </source>
</evidence>
<proteinExistence type="predicted"/>
<dbReference type="Proteomes" id="UP001595823">
    <property type="component" value="Unassembled WGS sequence"/>
</dbReference>
<keyword evidence="2" id="KW-0472">Membrane</keyword>
<keyword evidence="2" id="KW-1133">Transmembrane helix</keyword>
<evidence type="ECO:0000256" key="2">
    <source>
        <dbReference type="SAM" id="Phobius"/>
    </source>
</evidence>
<feature type="transmembrane region" description="Helical" evidence="2">
    <location>
        <begin position="90"/>
        <end position="110"/>
    </location>
</feature>
<reference evidence="4" key="1">
    <citation type="journal article" date="2019" name="Int. J. Syst. Evol. Microbiol.">
        <title>The Global Catalogue of Microorganisms (GCM) 10K type strain sequencing project: providing services to taxonomists for standard genome sequencing and annotation.</title>
        <authorList>
            <consortium name="The Broad Institute Genomics Platform"/>
            <consortium name="The Broad Institute Genome Sequencing Center for Infectious Disease"/>
            <person name="Wu L."/>
            <person name="Ma J."/>
        </authorList>
    </citation>
    <scope>NUCLEOTIDE SEQUENCE [LARGE SCALE GENOMIC DNA]</scope>
    <source>
        <strain evidence="4">IBRC-M 10908</strain>
    </source>
</reference>
<evidence type="ECO:0000256" key="1">
    <source>
        <dbReference type="SAM" id="MobiDB-lite"/>
    </source>
</evidence>
<feature type="region of interest" description="Disordered" evidence="1">
    <location>
        <begin position="117"/>
        <end position="142"/>
    </location>
</feature>
<evidence type="ECO:0000313" key="4">
    <source>
        <dbReference type="Proteomes" id="UP001595823"/>
    </source>
</evidence>
<name>A0ABV8U373_9ACTN</name>
<keyword evidence="2" id="KW-0812">Transmembrane</keyword>
<comment type="caution">
    <text evidence="3">The sequence shown here is derived from an EMBL/GenBank/DDBJ whole genome shotgun (WGS) entry which is preliminary data.</text>
</comment>
<feature type="transmembrane region" description="Helical" evidence="2">
    <location>
        <begin position="21"/>
        <end position="41"/>
    </location>
</feature>
<dbReference type="RefSeq" id="WP_380624693.1">
    <property type="nucleotide sequence ID" value="NZ_JBHSDK010000035.1"/>
</dbReference>
<dbReference type="EMBL" id="JBHSDK010000035">
    <property type="protein sequence ID" value="MFC4337569.1"/>
    <property type="molecule type" value="Genomic_DNA"/>
</dbReference>
<protein>
    <submittedName>
        <fullName evidence="3">Uncharacterized protein</fullName>
    </submittedName>
</protein>
<sequence length="142" mass="14695">MLEGPPRKQPSSSRGSRWITAFIVVVLFWPVAVCASLEMMLESWTFFGETPTADQVASGKMGVTVLFVAMAVCPALIALVAGIGGMKKTAAAFAVTAAVFALVTLIALVATDRGNDPAPEVNEPNPSQCIPRSGGITDCPGG</sequence>
<gene>
    <name evidence="3" type="ORF">ACFPET_20435</name>
</gene>
<organism evidence="3 4">
    <name type="scientific">Salininema proteolyticum</name>
    <dbReference type="NCBI Taxonomy" id="1607685"/>
    <lineage>
        <taxon>Bacteria</taxon>
        <taxon>Bacillati</taxon>
        <taxon>Actinomycetota</taxon>
        <taxon>Actinomycetes</taxon>
        <taxon>Glycomycetales</taxon>
        <taxon>Glycomycetaceae</taxon>
        <taxon>Salininema</taxon>
    </lineage>
</organism>